<feature type="non-terminal residue" evidence="1">
    <location>
        <position position="1"/>
    </location>
</feature>
<dbReference type="EMBL" id="BEYU01000063">
    <property type="protein sequence ID" value="GBG29667.1"/>
    <property type="molecule type" value="Genomic_DNA"/>
</dbReference>
<dbReference type="InParanoid" id="A0A2R5GFK9"/>
<sequence length="839" mass="93289">PPMFEVHLHKALERAELVLAKNKVPVLAKDAPHGYDDKFLVVEHAMNNGIEAIMTAFSALGLSEDGWEKARAWVDDGKAASLRLEASRKCKFLRSDVRKEDSETEHVTKFMGMTSTSKTVKSTTEHSWEIQHAFRIVLFTGSNPDGENSFVLAERSGKTEVKTTGSEKMAPEPETHAFPEQNVNITPLLAVLNKNNAPCFTIDRTKDTCFTPRRNQDVDTILAGLERLVIWCKSIIRHFESIFDYVDDLNRSSFNGAEDLFVPVLPALQEKQDDAYGAIDEESAQALQKEHQVDIDKWLDKIRALLPQPEGGAAAGLVTTLEASVCKLMRHIVFINTAMAKSCDYAERMLHDQLVEAIGKEVTADDMAEYMRYHYQRLFSETIFQPFSFDVKRPGFAPEGSLSIERPGRSEAAEIATCVQARLPNDAERPAIPMRFKLGSATSVEMQGPQYCHGYMAHNFSGGGGGGSRQTLNLVARTRQFSSFVLMVGKISAKDEFAPEHAIVLRNKDCAIMPLLLEPLPSAKAFRDAIESLSPEQQAFAKAMRSMQLASTLFGVAVVEIKPQLEVLLKLDGGSLTKEIALTQDLMRLFIEFQVPCDLVTFDGPETTDPTVKVQVVKGHVKSLMDMMESERKAKVAEEKDRAKDLAYQHMIECNDAEFMSSSDFAEHEEEGVRSAAGELDYTSIPAQMDATFETLDPEGALRSTKISTTGSIRLQTYDSPWMSRNKTETTVRGGGLREHRNKAMDLLDALSRSGELPLVQTQLHIVIATTHCFDQSIMRTIIEKNMNPIERVERSSLLVASTITGKSVPDLLAPAHHQRIKDAAPQIFDISSRQESSD</sequence>
<accession>A0A2R5GFK9</accession>
<keyword evidence="2" id="KW-1185">Reference proteome</keyword>
<dbReference type="Proteomes" id="UP000241890">
    <property type="component" value="Unassembled WGS sequence"/>
</dbReference>
<gene>
    <name evidence="1" type="ORF">FCC1311_058882</name>
</gene>
<evidence type="ECO:0000313" key="2">
    <source>
        <dbReference type="Proteomes" id="UP000241890"/>
    </source>
</evidence>
<name>A0A2R5GFK9_9STRA</name>
<proteinExistence type="predicted"/>
<evidence type="ECO:0000313" key="1">
    <source>
        <dbReference type="EMBL" id="GBG29667.1"/>
    </source>
</evidence>
<reference evidence="1 2" key="1">
    <citation type="submission" date="2017-12" db="EMBL/GenBank/DDBJ databases">
        <title>Sequencing, de novo assembly and annotation of complete genome of a new Thraustochytrid species, strain FCC1311.</title>
        <authorList>
            <person name="Sedici K."/>
            <person name="Godart F."/>
            <person name="Aiese Cigliano R."/>
            <person name="Sanseverino W."/>
            <person name="Barakat M."/>
            <person name="Ortet P."/>
            <person name="Marechal E."/>
            <person name="Cagnac O."/>
            <person name="Amato A."/>
        </authorList>
    </citation>
    <scope>NUCLEOTIDE SEQUENCE [LARGE SCALE GENOMIC DNA]</scope>
</reference>
<dbReference type="OrthoDB" id="422042at2759"/>
<comment type="caution">
    <text evidence="1">The sequence shown here is derived from an EMBL/GenBank/DDBJ whole genome shotgun (WGS) entry which is preliminary data.</text>
</comment>
<protein>
    <submittedName>
        <fullName evidence="1">Uncharacterized protein</fullName>
    </submittedName>
</protein>
<organism evidence="1 2">
    <name type="scientific">Hondaea fermentalgiana</name>
    <dbReference type="NCBI Taxonomy" id="2315210"/>
    <lineage>
        <taxon>Eukaryota</taxon>
        <taxon>Sar</taxon>
        <taxon>Stramenopiles</taxon>
        <taxon>Bigyra</taxon>
        <taxon>Labyrinthulomycetes</taxon>
        <taxon>Thraustochytrida</taxon>
        <taxon>Thraustochytriidae</taxon>
        <taxon>Hondaea</taxon>
    </lineage>
</organism>
<dbReference type="AlphaFoldDB" id="A0A2R5GFK9"/>